<evidence type="ECO:0008006" key="3">
    <source>
        <dbReference type="Google" id="ProtNLM"/>
    </source>
</evidence>
<dbReference type="AlphaFoldDB" id="A0A8C4EM44"/>
<proteinExistence type="predicted"/>
<evidence type="ECO:0000313" key="2">
    <source>
        <dbReference type="Proteomes" id="UP000694389"/>
    </source>
</evidence>
<keyword evidence="2" id="KW-1185">Reference proteome</keyword>
<accession>A0A8C4EM44</accession>
<sequence length="88" mass="9766">MPSRLNKIDSSSSDLCWHGCEQVGTLTHMLWHCPAVKSFWTEVFHSVSLMMNIDFSPRSVVGLLGYRAAQLLLCSPVRTCSEILGSPV</sequence>
<evidence type="ECO:0000313" key="1">
    <source>
        <dbReference type="Ensembl" id="ENSDLAP00005021229.1"/>
    </source>
</evidence>
<reference evidence="1" key="1">
    <citation type="submission" date="2025-08" db="UniProtKB">
        <authorList>
            <consortium name="Ensembl"/>
        </authorList>
    </citation>
    <scope>IDENTIFICATION</scope>
</reference>
<dbReference type="Ensembl" id="ENSDLAT00005022730.2">
    <property type="protein sequence ID" value="ENSDLAP00005021229.1"/>
    <property type="gene ID" value="ENSDLAG00005009836.2"/>
</dbReference>
<dbReference type="Proteomes" id="UP000694389">
    <property type="component" value="Unassembled WGS sequence"/>
</dbReference>
<dbReference type="GeneTree" id="ENSGT00990000205787"/>
<reference evidence="1" key="2">
    <citation type="submission" date="2025-09" db="UniProtKB">
        <authorList>
            <consortium name="Ensembl"/>
        </authorList>
    </citation>
    <scope>IDENTIFICATION</scope>
</reference>
<organism evidence="1 2">
    <name type="scientific">Dicentrarchus labrax</name>
    <name type="common">European seabass</name>
    <name type="synonym">Morone labrax</name>
    <dbReference type="NCBI Taxonomy" id="13489"/>
    <lineage>
        <taxon>Eukaryota</taxon>
        <taxon>Metazoa</taxon>
        <taxon>Chordata</taxon>
        <taxon>Craniata</taxon>
        <taxon>Vertebrata</taxon>
        <taxon>Euteleostomi</taxon>
        <taxon>Actinopterygii</taxon>
        <taxon>Neopterygii</taxon>
        <taxon>Teleostei</taxon>
        <taxon>Neoteleostei</taxon>
        <taxon>Acanthomorphata</taxon>
        <taxon>Eupercaria</taxon>
        <taxon>Moronidae</taxon>
        <taxon>Dicentrarchus</taxon>
    </lineage>
</organism>
<protein>
    <recommendedName>
        <fullName evidence="3">Reverse transcriptase zinc-binding domain-containing protein</fullName>
    </recommendedName>
</protein>
<name>A0A8C4EM44_DICLA</name>